<dbReference type="InterPro" id="IPR052473">
    <property type="entry name" value="mtLSU_mL53"/>
</dbReference>
<name>A0A485KQR7_9STRA</name>
<dbReference type="EMBL" id="VJMH01005218">
    <property type="protein sequence ID" value="KAF0698820.1"/>
    <property type="molecule type" value="Genomic_DNA"/>
</dbReference>
<evidence type="ECO:0000313" key="1">
    <source>
        <dbReference type="EMBL" id="KAF0698820.1"/>
    </source>
</evidence>
<proteinExistence type="predicted"/>
<dbReference type="Gene3D" id="3.40.30.10">
    <property type="entry name" value="Glutaredoxin"/>
    <property type="match status" value="1"/>
</dbReference>
<evidence type="ECO:0000313" key="2">
    <source>
        <dbReference type="EMBL" id="VFT87442.1"/>
    </source>
</evidence>
<dbReference type="GO" id="GO:0005762">
    <property type="term" value="C:mitochondrial large ribosomal subunit"/>
    <property type="evidence" value="ECO:0007669"/>
    <property type="project" value="TreeGrafter"/>
</dbReference>
<accession>A0A485KQR7</accession>
<reference evidence="1" key="2">
    <citation type="submission" date="2019-06" db="EMBL/GenBank/DDBJ databases">
        <title>Genomics analysis of Aphanomyces spp. identifies a new class of oomycete effector associated with host adaptation.</title>
        <authorList>
            <person name="Gaulin E."/>
        </authorList>
    </citation>
    <scope>NUCLEOTIDE SEQUENCE</scope>
    <source>
        <strain evidence="1">CBS 578.67</strain>
    </source>
</reference>
<dbReference type="PANTHER" id="PTHR33618">
    <property type="entry name" value="39S RIBOSOMAL PROTEIN L53, MITOCHONDRIAL"/>
    <property type="match status" value="1"/>
</dbReference>
<dbReference type="PANTHER" id="PTHR33618:SF1">
    <property type="entry name" value="LARGE RIBOSOMAL SUBUNIT PROTEIN ML53"/>
    <property type="match status" value="1"/>
</dbReference>
<evidence type="ECO:0000313" key="3">
    <source>
        <dbReference type="Proteomes" id="UP000332933"/>
    </source>
</evidence>
<dbReference type="Proteomes" id="UP000332933">
    <property type="component" value="Unassembled WGS sequence"/>
</dbReference>
<keyword evidence="3" id="KW-1185">Reference proteome</keyword>
<dbReference type="EMBL" id="CAADRA010005239">
    <property type="protein sequence ID" value="VFT87442.1"/>
    <property type="molecule type" value="Genomic_DNA"/>
</dbReference>
<organism evidence="2 3">
    <name type="scientific">Aphanomyces stellatus</name>
    <dbReference type="NCBI Taxonomy" id="120398"/>
    <lineage>
        <taxon>Eukaryota</taxon>
        <taxon>Sar</taxon>
        <taxon>Stramenopiles</taxon>
        <taxon>Oomycota</taxon>
        <taxon>Saprolegniomycetes</taxon>
        <taxon>Saprolegniales</taxon>
        <taxon>Verrucalvaceae</taxon>
        <taxon>Aphanomyces</taxon>
    </lineage>
</organism>
<reference evidence="2 3" key="1">
    <citation type="submission" date="2019-03" db="EMBL/GenBank/DDBJ databases">
        <authorList>
            <person name="Gaulin E."/>
            <person name="Dumas B."/>
        </authorList>
    </citation>
    <scope>NUCLEOTIDE SEQUENCE [LARGE SCALE GENOMIC DNA]</scope>
    <source>
        <strain evidence="2">CBS 568.67</strain>
    </source>
</reference>
<sequence>MAARNIIRFLKKADVSFSSFDTRATGACEFFRQLSATKTKKLNPKCDVTYTTTVHGKSDPLIHLTFINDKEQKFVVPGRDIRDIFNDIEFHCSQIETELEAQGKSMD</sequence>
<dbReference type="AlphaFoldDB" id="A0A485KQR7"/>
<dbReference type="OrthoDB" id="148071at2759"/>
<protein>
    <submittedName>
        <fullName evidence="2">Aste57867_10569 protein</fullName>
    </submittedName>
</protein>
<gene>
    <name evidence="2" type="primary">Aste57867_10569</name>
    <name evidence="1" type="ORF">As57867_010529</name>
    <name evidence="2" type="ORF">ASTE57867_10569</name>
</gene>